<dbReference type="Proteomes" id="UP000249499">
    <property type="component" value="Chromosome"/>
</dbReference>
<protein>
    <submittedName>
        <fullName evidence="1">DUF465 domain-containing protein</fullName>
    </submittedName>
</protein>
<name>A0AAF1KVN7_9HYPH</name>
<sequence length="57" mass="6608">MTVQAHLESLQKKHVALEEKLHFAMNSPSVDDREIADIKRMKLKIKDQIQRIATSVH</sequence>
<dbReference type="InterPro" id="IPR007420">
    <property type="entry name" value="DUF465"/>
</dbReference>
<dbReference type="InterPro" id="IPR038444">
    <property type="entry name" value="DUF465_sf"/>
</dbReference>
<gene>
    <name evidence="1" type="ORF">PR017_11875</name>
</gene>
<proteinExistence type="predicted"/>
<dbReference type="Gene3D" id="6.10.280.50">
    <property type="match status" value="1"/>
</dbReference>
<dbReference type="Pfam" id="PF04325">
    <property type="entry name" value="DUF465"/>
    <property type="match status" value="1"/>
</dbReference>
<keyword evidence="2" id="KW-1185">Reference proteome</keyword>
<reference evidence="1 2" key="1">
    <citation type="journal article" date="2018" name="Sci. Rep.">
        <title>Rhizobium tumorigenes sp. nov., a novel plant tumorigenic bacterium isolated from cane gall tumors on thornless blackberry.</title>
        <authorList>
            <person name="Kuzmanovi N."/>
            <person name="Smalla K."/>
            <person name="Gronow S."/>
            <person name="PuBawska J."/>
        </authorList>
    </citation>
    <scope>NUCLEOTIDE SEQUENCE [LARGE SCALE GENOMIC DNA]</scope>
    <source>
        <strain evidence="1 2">1078</strain>
    </source>
</reference>
<dbReference type="AlphaFoldDB" id="A0AAF1KVN7"/>
<evidence type="ECO:0000313" key="1">
    <source>
        <dbReference type="EMBL" id="WFR94524.1"/>
    </source>
</evidence>
<dbReference type="EMBL" id="CP117255">
    <property type="protein sequence ID" value="WFR94524.1"/>
    <property type="molecule type" value="Genomic_DNA"/>
</dbReference>
<dbReference type="RefSeq" id="WP_111222366.1">
    <property type="nucleotide sequence ID" value="NZ_CP117255.1"/>
</dbReference>
<reference evidence="2" key="2">
    <citation type="journal article" date="2023" name="MicrobiologyOpen">
        <title>Genomics of the tumorigenes clade of the family Rhizobiaceae and description of Rhizobium rhododendri sp. nov.</title>
        <authorList>
            <person name="Kuzmanovic N."/>
            <person name="diCenzo G.C."/>
            <person name="Bunk B."/>
            <person name="Sproeer C."/>
            <person name="Fruehling A."/>
            <person name="Neumann-Schaal M."/>
            <person name="Overmann J."/>
            <person name="Smalla K."/>
        </authorList>
    </citation>
    <scope>NUCLEOTIDE SEQUENCE [LARGE SCALE GENOMIC DNA]</scope>
    <source>
        <strain evidence="2">1078</strain>
    </source>
</reference>
<evidence type="ECO:0000313" key="2">
    <source>
        <dbReference type="Proteomes" id="UP000249499"/>
    </source>
</evidence>
<accession>A0AAF1KVN7</accession>
<dbReference type="KEGG" id="rtu:PR017_11875"/>
<organism evidence="1 2">
    <name type="scientific">Rhizobium tumorigenes</name>
    <dbReference type="NCBI Taxonomy" id="2041385"/>
    <lineage>
        <taxon>Bacteria</taxon>
        <taxon>Pseudomonadati</taxon>
        <taxon>Pseudomonadota</taxon>
        <taxon>Alphaproteobacteria</taxon>
        <taxon>Hyphomicrobiales</taxon>
        <taxon>Rhizobiaceae</taxon>
        <taxon>Rhizobium/Agrobacterium group</taxon>
        <taxon>Rhizobium</taxon>
    </lineage>
</organism>